<dbReference type="EMBL" id="CGIG01000001">
    <property type="protein sequence ID" value="CPR20548.1"/>
    <property type="molecule type" value="Genomic_DNA"/>
</dbReference>
<keyword evidence="4" id="KW-0653">Protein transport</keyword>
<dbReference type="Pfam" id="PF06188">
    <property type="entry name" value="HrpE"/>
    <property type="match status" value="1"/>
</dbReference>
<evidence type="ECO:0000313" key="8">
    <source>
        <dbReference type="Proteomes" id="UP000044377"/>
    </source>
</evidence>
<evidence type="ECO:0000256" key="4">
    <source>
        <dbReference type="ARBA" id="ARBA00022927"/>
    </source>
</evidence>
<dbReference type="RefSeq" id="WP_048639074.1">
    <property type="nucleotide sequence ID" value="NZ_CGIG01000001.1"/>
</dbReference>
<dbReference type="GO" id="GO:0005737">
    <property type="term" value="C:cytoplasm"/>
    <property type="evidence" value="ECO:0007669"/>
    <property type="project" value="UniProtKB-SubCell"/>
</dbReference>
<keyword evidence="6" id="KW-0175">Coiled coil</keyword>
<comment type="subcellular location">
    <subcellularLocation>
        <location evidence="1">Cytoplasm</location>
    </subcellularLocation>
</comment>
<protein>
    <submittedName>
        <fullName evidence="7">Type III secretion cytoplasmic protein (YscL)</fullName>
    </submittedName>
</protein>
<evidence type="ECO:0000256" key="6">
    <source>
        <dbReference type="SAM" id="Coils"/>
    </source>
</evidence>
<dbReference type="Proteomes" id="UP000044377">
    <property type="component" value="Unassembled WGS sequence"/>
</dbReference>
<keyword evidence="8" id="KW-1185">Reference proteome</keyword>
<evidence type="ECO:0000256" key="2">
    <source>
        <dbReference type="ARBA" id="ARBA00022448"/>
    </source>
</evidence>
<dbReference type="OrthoDB" id="6631671at2"/>
<evidence type="ECO:0000256" key="1">
    <source>
        <dbReference type="ARBA" id="ARBA00004496"/>
    </source>
</evidence>
<sequence length="201" mass="23130">MLTKKTFFTLDGATRQEAAVIPAKRVAEHYYSRTLLDNAREQAAELLAQTREQAQQDVRQAIEQAESGFWRQADALLQGYRQERENLEQAWVMQSSLLLREALSRLLDEIPDAQRRDALLRQLLRQRQDEARGTLYCRPDQSAEVACWLKDHPHLDWRLASDESLENDALKLITAYGVMSLSWRQATAQLMPSAEVIPLHS</sequence>
<name>A0A0G4K0Y1_9GAMM</name>
<keyword evidence="3" id="KW-0963">Cytoplasm</keyword>
<comment type="similarity">
    <text evidence="5">Belongs to the SctL stator family.</text>
</comment>
<evidence type="ECO:0000256" key="5">
    <source>
        <dbReference type="ARBA" id="ARBA00024335"/>
    </source>
</evidence>
<gene>
    <name evidence="7" type="ORF">BN1221_04381c</name>
</gene>
<dbReference type="InterPro" id="IPR009335">
    <property type="entry name" value="T3SS_HrpE/ATPase_suE"/>
</dbReference>
<proteinExistence type="inferred from homology"/>
<dbReference type="STRING" id="1109412.BN1221_04381c"/>
<evidence type="ECO:0000256" key="3">
    <source>
        <dbReference type="ARBA" id="ARBA00022490"/>
    </source>
</evidence>
<accession>A0A0G4K0Y1</accession>
<dbReference type="AlphaFoldDB" id="A0A0G4K0Y1"/>
<dbReference type="NCBIfam" id="TIGR02499">
    <property type="entry name" value="HrpE_YscL_not"/>
    <property type="match status" value="1"/>
</dbReference>
<evidence type="ECO:0000313" key="7">
    <source>
        <dbReference type="EMBL" id="CPR20548.1"/>
    </source>
</evidence>
<keyword evidence="2" id="KW-0813">Transport</keyword>
<reference evidence="8" key="1">
    <citation type="submission" date="2015-01" db="EMBL/GenBank/DDBJ databases">
        <authorList>
            <person name="Paterson Steve"/>
        </authorList>
    </citation>
    <scope>NUCLEOTIDE SEQUENCE [LARGE SCALE GENOMIC DNA]</scope>
    <source>
        <strain evidence="8">OBR1</strain>
    </source>
</reference>
<dbReference type="InterPro" id="IPR012842">
    <property type="entry name" value="T3SS_SctL/SctL2"/>
</dbReference>
<dbReference type="GO" id="GO:0030254">
    <property type="term" value="P:protein secretion by the type III secretion system"/>
    <property type="evidence" value="ECO:0007669"/>
    <property type="project" value="InterPro"/>
</dbReference>
<organism evidence="7 8">
    <name type="scientific">Brenneria goodwinii</name>
    <dbReference type="NCBI Taxonomy" id="1109412"/>
    <lineage>
        <taxon>Bacteria</taxon>
        <taxon>Pseudomonadati</taxon>
        <taxon>Pseudomonadota</taxon>
        <taxon>Gammaproteobacteria</taxon>
        <taxon>Enterobacterales</taxon>
        <taxon>Pectobacteriaceae</taxon>
        <taxon>Brenneria</taxon>
    </lineage>
</organism>
<feature type="coiled-coil region" evidence="6">
    <location>
        <begin position="36"/>
        <end position="90"/>
    </location>
</feature>